<dbReference type="Proteomes" id="UP001236404">
    <property type="component" value="Unassembled WGS sequence"/>
</dbReference>
<sequence length="101" mass="11102">MPDPSVSPTLDVQLTWRGTFGRIRVYADTVRAETSFERDGLTQVPVEQSSGWRIEPCDFDAVCVEFVCADDTFRVLLDTSDERVVRLGLGRALGAPLPAAS</sequence>
<protein>
    <submittedName>
        <fullName evidence="1">Uncharacterized protein</fullName>
    </submittedName>
</protein>
<comment type="caution">
    <text evidence="1">The sequence shown here is derived from an EMBL/GenBank/DDBJ whole genome shotgun (WGS) entry which is preliminary data.</text>
</comment>
<proteinExistence type="predicted"/>
<reference evidence="1 2" key="1">
    <citation type="submission" date="2023-06" db="EMBL/GenBank/DDBJ databases">
        <authorList>
            <person name="Feng G."/>
            <person name="Li J."/>
            <person name="Zhu H."/>
        </authorList>
    </citation>
    <scope>NUCLEOTIDE SEQUENCE [LARGE SCALE GENOMIC DNA]</scope>
    <source>
        <strain evidence="1 2">RHCKG28</strain>
    </source>
</reference>
<organism evidence="1 2">
    <name type="scientific">Curtobacterium caseinilyticum</name>
    <dbReference type="NCBI Taxonomy" id="3055137"/>
    <lineage>
        <taxon>Bacteria</taxon>
        <taxon>Bacillati</taxon>
        <taxon>Actinomycetota</taxon>
        <taxon>Actinomycetes</taxon>
        <taxon>Micrococcales</taxon>
        <taxon>Microbacteriaceae</taxon>
        <taxon>Curtobacterium</taxon>
    </lineage>
</organism>
<dbReference type="EMBL" id="JAUCMN010000010">
    <property type="protein sequence ID" value="MDM7892781.1"/>
    <property type="molecule type" value="Genomic_DNA"/>
</dbReference>
<dbReference type="RefSeq" id="WP_289474749.1">
    <property type="nucleotide sequence ID" value="NZ_JAUCMN010000010.1"/>
</dbReference>
<name>A0ABT7TT57_9MICO</name>
<keyword evidence="2" id="KW-1185">Reference proteome</keyword>
<evidence type="ECO:0000313" key="2">
    <source>
        <dbReference type="Proteomes" id="UP001236404"/>
    </source>
</evidence>
<evidence type="ECO:0000313" key="1">
    <source>
        <dbReference type="EMBL" id="MDM7892781.1"/>
    </source>
</evidence>
<accession>A0ABT7TT57</accession>
<gene>
    <name evidence="1" type="ORF">QUG93_13895</name>
</gene>